<evidence type="ECO:0000256" key="1">
    <source>
        <dbReference type="ARBA" id="ARBA00001947"/>
    </source>
</evidence>
<evidence type="ECO:0000256" key="3">
    <source>
        <dbReference type="ARBA" id="ARBA00012745"/>
    </source>
</evidence>
<evidence type="ECO:0000256" key="5">
    <source>
        <dbReference type="ARBA" id="ARBA00022556"/>
    </source>
</evidence>
<protein>
    <recommendedName>
        <fullName evidence="3">UDP-3-O-acyl-N-acetylglucosamine deacetylase</fullName>
        <ecNumber evidence="3">3.5.1.108</ecNumber>
    </recommendedName>
</protein>
<name>A0A382H4H3_9ZZZZ</name>
<keyword evidence="9" id="KW-0443">Lipid metabolism</keyword>
<dbReference type="InterPro" id="IPR015870">
    <property type="entry name" value="UDP-acyl_N-AcGlcN_deAcase_N"/>
</dbReference>
<keyword evidence="7" id="KW-0378">Hydrolase</keyword>
<evidence type="ECO:0000256" key="9">
    <source>
        <dbReference type="ARBA" id="ARBA00023098"/>
    </source>
</evidence>
<accession>A0A382H4H3</accession>
<dbReference type="EC" id="3.5.1.108" evidence="3"/>
<dbReference type="SUPFAM" id="SSF54211">
    <property type="entry name" value="Ribosomal protein S5 domain 2-like"/>
    <property type="match status" value="2"/>
</dbReference>
<keyword evidence="4" id="KW-0444">Lipid biosynthesis</keyword>
<dbReference type="AlphaFoldDB" id="A0A382H4H3"/>
<dbReference type="NCBIfam" id="TIGR00325">
    <property type="entry name" value="lpxC"/>
    <property type="match status" value="1"/>
</dbReference>
<dbReference type="UniPathway" id="UPA00359">
    <property type="reaction ID" value="UER00478"/>
</dbReference>
<evidence type="ECO:0000256" key="10">
    <source>
        <dbReference type="ARBA" id="ARBA00024535"/>
    </source>
</evidence>
<dbReference type="Gene3D" id="3.30.1700.10">
    <property type="entry name" value="lpxc deacetylase, domain 2"/>
    <property type="match status" value="1"/>
</dbReference>
<gene>
    <name evidence="11" type="ORF">METZ01_LOCUS234879</name>
</gene>
<evidence type="ECO:0000256" key="6">
    <source>
        <dbReference type="ARBA" id="ARBA00022723"/>
    </source>
</evidence>
<dbReference type="InterPro" id="IPR011334">
    <property type="entry name" value="UDP-acyl_GlcNac_deAcase_C"/>
</dbReference>
<feature type="non-terminal residue" evidence="11">
    <location>
        <position position="290"/>
    </location>
</feature>
<sequence length="290" mass="31219">MTKQLQRTLKAPIHCTGTGLHSNAKVSMTLIPAPPDTGVLFRRTDLGTSAEVRAHRDNVVDSRLCTTIGNGNGLSVGTIEHLMAAFAGCGVENVIVELNGAEVPIMDGSSRSFVFLMECAGIVEQNLPRRAIQVLKEISVGNESRWASISPSDHFSLHCEIAFDHDSIGVQYFDYDSLQTSFADDLSSARTFCLASDIEEMRAAGLALGGSLDNAVVIGEHGLLNSEGLRYDTEFARHKALDCVGDLSLAGAPLLAHVQSYCAGHTMNHQLLEALLDDGDAWCWTDMNSL</sequence>
<keyword evidence="8" id="KW-0862">Zinc</keyword>
<dbReference type="GO" id="GO:0009245">
    <property type="term" value="P:lipid A biosynthetic process"/>
    <property type="evidence" value="ECO:0007669"/>
    <property type="project" value="UniProtKB-KW"/>
</dbReference>
<comment type="cofactor">
    <cofactor evidence="1">
        <name>Zn(2+)</name>
        <dbReference type="ChEBI" id="CHEBI:29105"/>
    </cofactor>
</comment>
<evidence type="ECO:0000313" key="11">
    <source>
        <dbReference type="EMBL" id="SVB82025.1"/>
    </source>
</evidence>
<dbReference type="InterPro" id="IPR004463">
    <property type="entry name" value="UDP-acyl_GlcNac_deAcase"/>
</dbReference>
<evidence type="ECO:0000256" key="2">
    <source>
        <dbReference type="ARBA" id="ARBA00005002"/>
    </source>
</evidence>
<dbReference type="Gene3D" id="3.30.230.20">
    <property type="entry name" value="lpxc deacetylase, domain 1"/>
    <property type="match status" value="1"/>
</dbReference>
<dbReference type="GO" id="GO:0016020">
    <property type="term" value="C:membrane"/>
    <property type="evidence" value="ECO:0007669"/>
    <property type="project" value="GOC"/>
</dbReference>
<proteinExistence type="inferred from homology"/>
<dbReference type="GO" id="GO:0103117">
    <property type="term" value="F:UDP-3-O-acyl-N-acetylglucosamine deacetylase activity"/>
    <property type="evidence" value="ECO:0007669"/>
    <property type="project" value="UniProtKB-EC"/>
</dbReference>
<dbReference type="HAMAP" id="MF_00388">
    <property type="entry name" value="LpxC"/>
    <property type="match status" value="1"/>
</dbReference>
<dbReference type="Pfam" id="PF03331">
    <property type="entry name" value="LpxC"/>
    <property type="match status" value="1"/>
</dbReference>
<comment type="pathway">
    <text evidence="2">Glycolipid biosynthesis; lipid IV(A) biosynthesis; lipid IV(A) from (3R)-3-hydroxytetradecanoyl-[acyl-carrier-protein] and UDP-N-acetyl-alpha-D-glucosamine: step 2/6.</text>
</comment>
<evidence type="ECO:0000256" key="4">
    <source>
        <dbReference type="ARBA" id="ARBA00022516"/>
    </source>
</evidence>
<reference evidence="11" key="1">
    <citation type="submission" date="2018-05" db="EMBL/GenBank/DDBJ databases">
        <authorList>
            <person name="Lanie J.A."/>
            <person name="Ng W.-L."/>
            <person name="Kazmierczak K.M."/>
            <person name="Andrzejewski T.M."/>
            <person name="Davidsen T.M."/>
            <person name="Wayne K.J."/>
            <person name="Tettelin H."/>
            <person name="Glass J.I."/>
            <person name="Rusch D."/>
            <person name="Podicherti R."/>
            <person name="Tsui H.-C.T."/>
            <person name="Winkler M.E."/>
        </authorList>
    </citation>
    <scope>NUCLEOTIDE SEQUENCE</scope>
</reference>
<keyword evidence="6" id="KW-0479">Metal-binding</keyword>
<comment type="catalytic activity">
    <reaction evidence="10">
        <text>a UDP-3-O-[(3R)-3-hydroxyacyl]-N-acetyl-alpha-D-glucosamine + H2O = a UDP-3-O-[(3R)-3-hydroxyacyl]-alpha-D-glucosamine + acetate</text>
        <dbReference type="Rhea" id="RHEA:67816"/>
        <dbReference type="ChEBI" id="CHEBI:15377"/>
        <dbReference type="ChEBI" id="CHEBI:30089"/>
        <dbReference type="ChEBI" id="CHEBI:137740"/>
        <dbReference type="ChEBI" id="CHEBI:173225"/>
        <dbReference type="EC" id="3.5.1.108"/>
    </reaction>
</comment>
<keyword evidence="5" id="KW-0441">Lipid A biosynthesis</keyword>
<evidence type="ECO:0000256" key="8">
    <source>
        <dbReference type="ARBA" id="ARBA00022833"/>
    </source>
</evidence>
<organism evidence="11">
    <name type="scientific">marine metagenome</name>
    <dbReference type="NCBI Taxonomy" id="408172"/>
    <lineage>
        <taxon>unclassified sequences</taxon>
        <taxon>metagenomes</taxon>
        <taxon>ecological metagenomes</taxon>
    </lineage>
</organism>
<dbReference type="GO" id="GO:0046872">
    <property type="term" value="F:metal ion binding"/>
    <property type="evidence" value="ECO:0007669"/>
    <property type="project" value="UniProtKB-KW"/>
</dbReference>
<evidence type="ECO:0000256" key="7">
    <source>
        <dbReference type="ARBA" id="ARBA00022801"/>
    </source>
</evidence>
<dbReference type="EMBL" id="UINC01059052">
    <property type="protein sequence ID" value="SVB82025.1"/>
    <property type="molecule type" value="Genomic_DNA"/>
</dbReference>
<dbReference type="PANTHER" id="PTHR33694">
    <property type="entry name" value="UDP-3-O-ACYL-N-ACETYLGLUCOSAMINE DEACETYLASE 1, MITOCHONDRIAL-RELATED"/>
    <property type="match status" value="1"/>
</dbReference>
<dbReference type="InterPro" id="IPR020568">
    <property type="entry name" value="Ribosomal_Su5_D2-typ_SF"/>
</dbReference>
<dbReference type="PANTHER" id="PTHR33694:SF1">
    <property type="entry name" value="UDP-3-O-ACYL-N-ACETYLGLUCOSAMINE DEACETYLASE 1, MITOCHONDRIAL-RELATED"/>
    <property type="match status" value="1"/>
</dbReference>